<keyword evidence="1" id="KW-0472">Membrane</keyword>
<dbReference type="HOGENOM" id="CLU_2510635_0_0_0"/>
<accession>F0SQZ1</accession>
<sequence>MDASSDAPVSQRDSSGRGFAVVFLVIGTLVFYILSPAVVMWMYPGGPPGHLQATLETVYAPLQWGYDNVPWVESFYDTYFAFVGI</sequence>
<keyword evidence="1" id="KW-1133">Transmembrane helix</keyword>
<dbReference type="AlphaFoldDB" id="F0SQZ1"/>
<keyword evidence="3" id="KW-1185">Reference proteome</keyword>
<dbReference type="RefSeq" id="WP_013628936.1">
    <property type="nucleotide sequence ID" value="NC_015174.1"/>
</dbReference>
<protein>
    <submittedName>
        <fullName evidence="2">Uncharacterized protein</fullName>
    </submittedName>
</protein>
<proteinExistence type="predicted"/>
<evidence type="ECO:0000313" key="3">
    <source>
        <dbReference type="Proteomes" id="UP000006860"/>
    </source>
</evidence>
<feature type="transmembrane region" description="Helical" evidence="1">
    <location>
        <begin position="21"/>
        <end position="43"/>
    </location>
</feature>
<dbReference type="EMBL" id="CP002546">
    <property type="protein sequence ID" value="ADY60212.1"/>
    <property type="molecule type" value="Genomic_DNA"/>
</dbReference>
<organism evidence="2 3">
    <name type="scientific">Rubinisphaera brasiliensis (strain ATCC 49424 / DSM 5305 / JCM 21570 / IAM 15109 / NBRC 103401 / IFAM 1448)</name>
    <name type="common">Planctomyces brasiliensis</name>
    <dbReference type="NCBI Taxonomy" id="756272"/>
    <lineage>
        <taxon>Bacteria</taxon>
        <taxon>Pseudomonadati</taxon>
        <taxon>Planctomycetota</taxon>
        <taxon>Planctomycetia</taxon>
        <taxon>Planctomycetales</taxon>
        <taxon>Planctomycetaceae</taxon>
        <taxon>Rubinisphaera</taxon>
    </lineage>
</organism>
<evidence type="ECO:0000256" key="1">
    <source>
        <dbReference type="SAM" id="Phobius"/>
    </source>
</evidence>
<name>F0SQZ1_RUBBR</name>
<dbReference type="Proteomes" id="UP000006860">
    <property type="component" value="Chromosome"/>
</dbReference>
<keyword evidence="1" id="KW-0812">Transmembrane</keyword>
<evidence type="ECO:0000313" key="2">
    <source>
        <dbReference type="EMBL" id="ADY60212.1"/>
    </source>
</evidence>
<reference evidence="3" key="1">
    <citation type="submission" date="2011-02" db="EMBL/GenBank/DDBJ databases">
        <title>The complete genome of Planctomyces brasiliensis DSM 5305.</title>
        <authorList>
            <person name="Lucas S."/>
            <person name="Copeland A."/>
            <person name="Lapidus A."/>
            <person name="Bruce D."/>
            <person name="Goodwin L."/>
            <person name="Pitluck S."/>
            <person name="Kyrpides N."/>
            <person name="Mavromatis K."/>
            <person name="Pagani I."/>
            <person name="Ivanova N."/>
            <person name="Ovchinnikova G."/>
            <person name="Lu M."/>
            <person name="Detter J.C."/>
            <person name="Han C."/>
            <person name="Land M."/>
            <person name="Hauser L."/>
            <person name="Markowitz V."/>
            <person name="Cheng J.-F."/>
            <person name="Hugenholtz P."/>
            <person name="Woyke T."/>
            <person name="Wu D."/>
            <person name="Tindall B."/>
            <person name="Pomrenke H.G."/>
            <person name="Brambilla E."/>
            <person name="Klenk H.-P."/>
            <person name="Eisen J.A."/>
        </authorList>
    </citation>
    <scope>NUCLEOTIDE SEQUENCE [LARGE SCALE GENOMIC DNA]</scope>
    <source>
        <strain evidence="3">ATCC 49424 / DSM 5305 / JCM 21570 / NBRC 103401 / IFAM 1448</strain>
    </source>
</reference>
<gene>
    <name evidence="2" type="ordered locus">Plabr_2612</name>
</gene>
<dbReference type="KEGG" id="pbs:Plabr_2612"/>